<dbReference type="SMART" id="SM00360">
    <property type="entry name" value="RRM"/>
    <property type="match status" value="2"/>
</dbReference>
<protein>
    <recommendedName>
        <fullName evidence="5">RRM domain-containing protein</fullName>
    </recommendedName>
</protein>
<name>A0ABQ9XYA7_9EUKA</name>
<accession>A0ABQ9XYA7</accession>
<evidence type="ECO:0000256" key="3">
    <source>
        <dbReference type="PROSITE-ProRule" id="PRU00176"/>
    </source>
</evidence>
<evidence type="ECO:0000313" key="6">
    <source>
        <dbReference type="EMBL" id="KAK2956477.1"/>
    </source>
</evidence>
<evidence type="ECO:0000256" key="1">
    <source>
        <dbReference type="ARBA" id="ARBA00022737"/>
    </source>
</evidence>
<gene>
    <name evidence="6" type="ORF">BLNAU_8531</name>
</gene>
<dbReference type="PROSITE" id="PS50102">
    <property type="entry name" value="RRM"/>
    <property type="match status" value="2"/>
</dbReference>
<comment type="caution">
    <text evidence="6">The sequence shown here is derived from an EMBL/GenBank/DDBJ whole genome shotgun (WGS) entry which is preliminary data.</text>
</comment>
<evidence type="ECO:0000313" key="7">
    <source>
        <dbReference type="Proteomes" id="UP001281761"/>
    </source>
</evidence>
<feature type="domain" description="RRM" evidence="5">
    <location>
        <begin position="110"/>
        <end position="189"/>
    </location>
</feature>
<dbReference type="InterPro" id="IPR000504">
    <property type="entry name" value="RRM_dom"/>
</dbReference>
<sequence length="621" mass="70867">MLPTVTQEPIIASVRRPEKHQCLYGLFFPFFPPFIQKQEMIDLYSKYGEILELSIIHPDPDSRQDGYAFLRFEHLISALQALADPTPPLFMHPFTRRPFSLEAHFGDQKATLFLNNLPRAYSNSAMKDILDQFTSIRSLTFTYAKDPAHRKEGQAWISYNTHEEAYNSHRKLSGQILNGHSIIAYFARRRVVDPRPSMESPYVKLSRFDPGTTIDAIHNVFATVIDPSVMNCLEEIVVQHEEKVNAEGKIVKRKDEDEDQGPITILSVLLYFQCEFCVDTAIQTLNQTLLNGSPLQATKEHGRTTDRLEKRKILPPIPICTHQALIPSESVFQSTGLVPPSSNYSPNDLQSMSVEDRKEVNIYLPSDKLHHSPHPACPWTRLALDDPASVPSGPSFVVIFKDKKKDQPPTQPPLAQSDFLDSLPSALPRRLQVSSTVAHKEPSAALRALLPPEMLKPPPQRPYGPSTIDPPTGLAKPPLLSQPVLQYGEKEKKKSILRRLRKERDKQILKEEAMGELGDGGKRRHRIHVHSGSKTIEAEEYIVEGEGKPKRRIHISSRRTMTPEEYEKRKREHEERKEARRLAKLEKERLLMEKERLFVEQMNLHQTEQQQQPTTSFEGAI</sequence>
<reference evidence="6 7" key="1">
    <citation type="journal article" date="2022" name="bioRxiv">
        <title>Genomics of Preaxostyla Flagellates Illuminates Evolutionary Transitions and the Path Towards Mitochondrial Loss.</title>
        <authorList>
            <person name="Novak L.V.F."/>
            <person name="Treitli S.C."/>
            <person name="Pyrih J."/>
            <person name="Halakuc P."/>
            <person name="Pipaliya S.V."/>
            <person name="Vacek V."/>
            <person name="Brzon O."/>
            <person name="Soukal P."/>
            <person name="Eme L."/>
            <person name="Dacks J.B."/>
            <person name="Karnkowska A."/>
            <person name="Elias M."/>
            <person name="Hampl V."/>
        </authorList>
    </citation>
    <scope>NUCLEOTIDE SEQUENCE [LARGE SCALE GENOMIC DNA]</scope>
    <source>
        <strain evidence="6">NAU3</strain>
        <tissue evidence="6">Gut</tissue>
    </source>
</reference>
<dbReference type="Gene3D" id="3.30.70.330">
    <property type="match status" value="1"/>
</dbReference>
<dbReference type="InterPro" id="IPR012677">
    <property type="entry name" value="Nucleotide-bd_a/b_plait_sf"/>
</dbReference>
<feature type="compositionally biased region" description="Basic and acidic residues" evidence="4">
    <location>
        <begin position="561"/>
        <end position="579"/>
    </location>
</feature>
<keyword evidence="2 3" id="KW-0694">RNA-binding</keyword>
<dbReference type="SUPFAM" id="SSF54928">
    <property type="entry name" value="RNA-binding domain, RBD"/>
    <property type="match status" value="1"/>
</dbReference>
<dbReference type="Proteomes" id="UP001281761">
    <property type="component" value="Unassembled WGS sequence"/>
</dbReference>
<dbReference type="CDD" id="cd00590">
    <property type="entry name" value="RRM_SF"/>
    <property type="match status" value="2"/>
</dbReference>
<keyword evidence="1" id="KW-0677">Repeat</keyword>
<organism evidence="6 7">
    <name type="scientific">Blattamonas nauphoetae</name>
    <dbReference type="NCBI Taxonomy" id="2049346"/>
    <lineage>
        <taxon>Eukaryota</taxon>
        <taxon>Metamonada</taxon>
        <taxon>Preaxostyla</taxon>
        <taxon>Oxymonadida</taxon>
        <taxon>Blattamonas</taxon>
    </lineage>
</organism>
<feature type="domain" description="RRM" evidence="5">
    <location>
        <begin position="24"/>
        <end position="108"/>
    </location>
</feature>
<dbReference type="EMBL" id="JARBJD010000055">
    <property type="protein sequence ID" value="KAK2956477.1"/>
    <property type="molecule type" value="Genomic_DNA"/>
</dbReference>
<evidence type="ECO:0000256" key="2">
    <source>
        <dbReference type="ARBA" id="ARBA00022884"/>
    </source>
</evidence>
<feature type="region of interest" description="Disordered" evidence="4">
    <location>
        <begin position="451"/>
        <end position="494"/>
    </location>
</feature>
<dbReference type="PANTHER" id="PTHR24012">
    <property type="entry name" value="RNA BINDING PROTEIN"/>
    <property type="match status" value="1"/>
</dbReference>
<dbReference type="InterPro" id="IPR035979">
    <property type="entry name" value="RBD_domain_sf"/>
</dbReference>
<evidence type="ECO:0000259" key="5">
    <source>
        <dbReference type="PROSITE" id="PS50102"/>
    </source>
</evidence>
<feature type="region of interest" description="Disordered" evidence="4">
    <location>
        <begin position="559"/>
        <end position="579"/>
    </location>
</feature>
<keyword evidence="7" id="KW-1185">Reference proteome</keyword>
<evidence type="ECO:0000256" key="4">
    <source>
        <dbReference type="SAM" id="MobiDB-lite"/>
    </source>
</evidence>
<proteinExistence type="predicted"/>
<dbReference type="Pfam" id="PF00076">
    <property type="entry name" value="RRM_1"/>
    <property type="match status" value="2"/>
</dbReference>